<protein>
    <recommendedName>
        <fullName evidence="3">DUF3047 domain-containing protein</fullName>
    </recommendedName>
</protein>
<dbReference type="Proteomes" id="UP001589733">
    <property type="component" value="Unassembled WGS sequence"/>
</dbReference>
<evidence type="ECO:0000313" key="2">
    <source>
        <dbReference type="Proteomes" id="UP001589733"/>
    </source>
</evidence>
<dbReference type="RefSeq" id="WP_380013541.1">
    <property type="nucleotide sequence ID" value="NZ_JBHLYR010000058.1"/>
</dbReference>
<accession>A0ABV6B4Q2</accession>
<dbReference type="EMBL" id="JBHLYR010000058">
    <property type="protein sequence ID" value="MFB9993866.1"/>
    <property type="molecule type" value="Genomic_DNA"/>
</dbReference>
<proteinExistence type="predicted"/>
<evidence type="ECO:0000313" key="1">
    <source>
        <dbReference type="EMBL" id="MFB9993866.1"/>
    </source>
</evidence>
<comment type="caution">
    <text evidence="1">The sequence shown here is derived from an EMBL/GenBank/DDBJ whole genome shotgun (WGS) entry which is preliminary data.</text>
</comment>
<keyword evidence="2" id="KW-1185">Reference proteome</keyword>
<organism evidence="1 2">
    <name type="scientific">Deinococcus oregonensis</name>
    <dbReference type="NCBI Taxonomy" id="1805970"/>
    <lineage>
        <taxon>Bacteria</taxon>
        <taxon>Thermotogati</taxon>
        <taxon>Deinococcota</taxon>
        <taxon>Deinococci</taxon>
        <taxon>Deinococcales</taxon>
        <taxon>Deinococcaceae</taxon>
        <taxon>Deinococcus</taxon>
    </lineage>
</organism>
<sequence>MHPAPASVTHSPLSRHRSLASFVGLWLSASALWGGVQAQADPFAADPLLPDPFTYVWTRQATGRIQVVDRNNVVTYSIKRGQTVADRVQFVLVLGAGQGEARNFYRKSLFVASSGEHRLTNITFGTILAEDNPQRLSTDRRNGYTWFGVMVTPESRLATFSVLKSDLLASTALELHKDNFLSGFSAAAVLHDLEYLQGGDVVTILWEREQN</sequence>
<evidence type="ECO:0008006" key="3">
    <source>
        <dbReference type="Google" id="ProtNLM"/>
    </source>
</evidence>
<name>A0ABV6B4Q2_9DEIO</name>
<reference evidence="1 2" key="1">
    <citation type="submission" date="2024-09" db="EMBL/GenBank/DDBJ databases">
        <authorList>
            <person name="Sun Q."/>
            <person name="Mori K."/>
        </authorList>
    </citation>
    <scope>NUCLEOTIDE SEQUENCE [LARGE SCALE GENOMIC DNA]</scope>
    <source>
        <strain evidence="1 2">JCM 13503</strain>
    </source>
</reference>
<gene>
    <name evidence="1" type="ORF">ACFFLM_18060</name>
</gene>